<reference evidence="2" key="1">
    <citation type="submission" date="2019-04" db="EMBL/GenBank/DDBJ databases">
        <title>Sequencing of skin fungus with MAO and IRED activity.</title>
        <authorList>
            <person name="Marsaioli A.J."/>
            <person name="Bonatto J.M.C."/>
            <person name="Reis Junior O."/>
        </authorList>
    </citation>
    <scope>NUCLEOTIDE SEQUENCE</scope>
    <source>
        <strain evidence="2">28M1</strain>
    </source>
</reference>
<dbReference type="InterPro" id="IPR008914">
    <property type="entry name" value="PEBP"/>
</dbReference>
<feature type="chain" id="PRO_5040135927" description="PEBP-like protein" evidence="1">
    <location>
        <begin position="19"/>
        <end position="246"/>
    </location>
</feature>
<dbReference type="InterPro" id="IPR036610">
    <property type="entry name" value="PEBP-like_sf"/>
</dbReference>
<organism evidence="2 3">
    <name type="scientific">Didymella heteroderae</name>
    <dbReference type="NCBI Taxonomy" id="1769908"/>
    <lineage>
        <taxon>Eukaryota</taxon>
        <taxon>Fungi</taxon>
        <taxon>Dikarya</taxon>
        <taxon>Ascomycota</taxon>
        <taxon>Pezizomycotina</taxon>
        <taxon>Dothideomycetes</taxon>
        <taxon>Pleosporomycetidae</taxon>
        <taxon>Pleosporales</taxon>
        <taxon>Pleosporineae</taxon>
        <taxon>Didymellaceae</taxon>
        <taxon>Didymella</taxon>
    </lineage>
</organism>
<sequence length="246" mass="25723">MLFTSSILIAALACLVQAQSVTPSDFTPSASNKLDVFFNTTMVMTPGQMLSKAETASQPKIAVSSTMANSSATYMFVMLDLDVPPEAGSTKRRVLLHAMNTGFKATQQKISGSATLLASSEKGPAAYIPPGPPPTDTIPHRYVQLLFQQPADLKVQASDFKETSARINFDINAFMTKNKVSAPMAGNFFMVDGRASSTAKGTASARGSGGLPTSTVQPFTGAAEKFGLSPGIAGLLGGVALLAFQM</sequence>
<dbReference type="GO" id="GO:0046578">
    <property type="term" value="P:regulation of Ras protein signal transduction"/>
    <property type="evidence" value="ECO:0007669"/>
    <property type="project" value="TreeGrafter"/>
</dbReference>
<dbReference type="Gene3D" id="3.90.280.10">
    <property type="entry name" value="PEBP-like"/>
    <property type="match status" value="1"/>
</dbReference>
<dbReference type="CDD" id="cd00866">
    <property type="entry name" value="PEBP_euk"/>
    <property type="match status" value="1"/>
</dbReference>
<keyword evidence="1" id="KW-0732">Signal</keyword>
<dbReference type="PANTHER" id="PTHR11362">
    <property type="entry name" value="PHOSPHATIDYLETHANOLAMINE-BINDING PROTEIN"/>
    <property type="match status" value="1"/>
</dbReference>
<comment type="caution">
    <text evidence="2">The sequence shown here is derived from an EMBL/GenBank/DDBJ whole genome shotgun (WGS) entry which is preliminary data.</text>
</comment>
<evidence type="ECO:0000313" key="3">
    <source>
        <dbReference type="Proteomes" id="UP000758155"/>
    </source>
</evidence>
<gene>
    <name evidence="2" type="ORF">E8E12_006348</name>
</gene>
<dbReference type="FunFam" id="3.90.280.10:FF:000013">
    <property type="entry name" value="Protease inhibitor (Tfs1), putative"/>
    <property type="match status" value="1"/>
</dbReference>
<protein>
    <recommendedName>
        <fullName evidence="4">PEBP-like protein</fullName>
    </recommendedName>
</protein>
<dbReference type="PANTHER" id="PTHR11362:SF141">
    <property type="entry name" value="PHOSPHATIDYLETHANOLAMINE-BINDING PROTEIN"/>
    <property type="match status" value="1"/>
</dbReference>
<evidence type="ECO:0008006" key="4">
    <source>
        <dbReference type="Google" id="ProtNLM"/>
    </source>
</evidence>
<dbReference type="InterPro" id="IPR035810">
    <property type="entry name" value="PEBP_euk"/>
</dbReference>
<keyword evidence="3" id="KW-1185">Reference proteome</keyword>
<accession>A0A9P4WZH9</accession>
<evidence type="ECO:0000256" key="1">
    <source>
        <dbReference type="SAM" id="SignalP"/>
    </source>
</evidence>
<dbReference type="GO" id="GO:0030414">
    <property type="term" value="F:peptidase inhibitor activity"/>
    <property type="evidence" value="ECO:0007669"/>
    <property type="project" value="TreeGrafter"/>
</dbReference>
<dbReference type="GO" id="GO:0005543">
    <property type="term" value="F:phospholipid binding"/>
    <property type="evidence" value="ECO:0007669"/>
    <property type="project" value="TreeGrafter"/>
</dbReference>
<feature type="signal peptide" evidence="1">
    <location>
        <begin position="1"/>
        <end position="18"/>
    </location>
</feature>
<dbReference type="EMBL" id="SWKV01000005">
    <property type="protein sequence ID" value="KAF3045908.1"/>
    <property type="molecule type" value="Genomic_DNA"/>
</dbReference>
<dbReference type="GO" id="GO:0030162">
    <property type="term" value="P:regulation of proteolysis"/>
    <property type="evidence" value="ECO:0007669"/>
    <property type="project" value="TreeGrafter"/>
</dbReference>
<dbReference type="OrthoDB" id="2506647at2759"/>
<dbReference type="Proteomes" id="UP000758155">
    <property type="component" value="Unassembled WGS sequence"/>
</dbReference>
<dbReference type="AlphaFoldDB" id="A0A9P4WZH9"/>
<name>A0A9P4WZH9_9PLEO</name>
<evidence type="ECO:0000313" key="2">
    <source>
        <dbReference type="EMBL" id="KAF3045908.1"/>
    </source>
</evidence>
<dbReference type="SUPFAM" id="SSF49777">
    <property type="entry name" value="PEBP-like"/>
    <property type="match status" value="1"/>
</dbReference>
<proteinExistence type="predicted"/>
<dbReference type="Pfam" id="PF01161">
    <property type="entry name" value="PBP"/>
    <property type="match status" value="1"/>
</dbReference>